<name>A0A2C6KQ16_9APIC</name>
<dbReference type="RefSeq" id="XP_067920414.1">
    <property type="nucleotide sequence ID" value="XM_068067609.1"/>
</dbReference>
<gene>
    <name evidence="1" type="ORF">CSUI_007464</name>
</gene>
<sequence>RRKAFHRREKSIWKDFFLSVSDPKRHSMSRFFFRSIYRPFL</sequence>
<dbReference type="VEuPathDB" id="ToxoDB:CSUI_007464"/>
<evidence type="ECO:0000313" key="2">
    <source>
        <dbReference type="Proteomes" id="UP000221165"/>
    </source>
</evidence>
<keyword evidence="2" id="KW-1185">Reference proteome</keyword>
<feature type="non-terminal residue" evidence="1">
    <location>
        <position position="1"/>
    </location>
</feature>
<proteinExistence type="predicted"/>
<comment type="caution">
    <text evidence="1">The sequence shown here is derived from an EMBL/GenBank/DDBJ whole genome shotgun (WGS) entry which is preliminary data.</text>
</comment>
<organism evidence="1 2">
    <name type="scientific">Cystoisospora suis</name>
    <dbReference type="NCBI Taxonomy" id="483139"/>
    <lineage>
        <taxon>Eukaryota</taxon>
        <taxon>Sar</taxon>
        <taxon>Alveolata</taxon>
        <taxon>Apicomplexa</taxon>
        <taxon>Conoidasida</taxon>
        <taxon>Coccidia</taxon>
        <taxon>Eucoccidiorida</taxon>
        <taxon>Eimeriorina</taxon>
        <taxon>Sarcocystidae</taxon>
        <taxon>Cystoisospora</taxon>
    </lineage>
</organism>
<accession>A0A2C6KQ16</accession>
<reference evidence="1 2" key="1">
    <citation type="journal article" date="2017" name="Int. J. Parasitol.">
        <title>The genome of the protozoan parasite Cystoisospora suis and a reverse vaccinology approach to identify vaccine candidates.</title>
        <authorList>
            <person name="Palmieri N."/>
            <person name="Shrestha A."/>
            <person name="Ruttkowski B."/>
            <person name="Beck T."/>
            <person name="Vogl C."/>
            <person name="Tomley F."/>
            <person name="Blake D.P."/>
            <person name="Joachim A."/>
        </authorList>
    </citation>
    <scope>NUCLEOTIDE SEQUENCE [LARGE SCALE GENOMIC DNA]</scope>
    <source>
        <strain evidence="1 2">Wien I</strain>
    </source>
</reference>
<dbReference type="GeneID" id="94430820"/>
<dbReference type="EMBL" id="MIGC01003941">
    <property type="protein sequence ID" value="PHJ18708.1"/>
    <property type="molecule type" value="Genomic_DNA"/>
</dbReference>
<dbReference type="Proteomes" id="UP000221165">
    <property type="component" value="Unassembled WGS sequence"/>
</dbReference>
<protein>
    <submittedName>
        <fullName evidence="1">Uncharacterized protein</fullName>
    </submittedName>
</protein>
<evidence type="ECO:0000313" key="1">
    <source>
        <dbReference type="EMBL" id="PHJ18708.1"/>
    </source>
</evidence>
<dbReference type="AlphaFoldDB" id="A0A2C6KQ16"/>